<dbReference type="InterPro" id="IPR052895">
    <property type="entry name" value="HetReg/Transcr_Mod"/>
</dbReference>
<gene>
    <name evidence="1" type="ORF">RSE6_04620</name>
</gene>
<protein>
    <submittedName>
        <fullName evidence="1">Uncharacterized protein</fullName>
    </submittedName>
</protein>
<dbReference type="AlphaFoldDB" id="A0A1E1M5S0"/>
<accession>A0A1E1M5S0</accession>
<dbReference type="Proteomes" id="UP000177625">
    <property type="component" value="Unassembled WGS sequence"/>
</dbReference>
<sequence length="321" mass="36221">MGDDSKTPRSPVVWSPLGLTGNWPRKDRDNCRRERRLPWRVFGIAVCWIPMMTEVCHDPKDRIYALLSLLRENDPIKEAIEPDFSKSVEQVYRGVTLRQIQLSGQLRPLASDSEHQRLHSWYGQRGLNTNRDISKAFGDPGDVLPMESAESTAYIAGGYSMTAPSEYATAEVGNSIVIAHGCPTPLLLRSKYDGYLRRADFYVAGLMKGEALYGPLPPGWTVESCRIFDHERVPLFKDPNGQTTPKDHRLNEFGTSHEASQASSLFHSHKRRFSQVKQRRPDSDNMVTRLGEGICLEKRPSNGVAPIKTLRGLKLQDFTLI</sequence>
<name>A0A1E1M5S0_RHYSE</name>
<keyword evidence="2" id="KW-1185">Reference proteome</keyword>
<evidence type="ECO:0000313" key="1">
    <source>
        <dbReference type="EMBL" id="CZT44452.1"/>
    </source>
</evidence>
<dbReference type="EMBL" id="FJVC01000174">
    <property type="protein sequence ID" value="CZT44452.1"/>
    <property type="molecule type" value="Genomic_DNA"/>
</dbReference>
<proteinExistence type="predicted"/>
<evidence type="ECO:0000313" key="2">
    <source>
        <dbReference type="Proteomes" id="UP000177625"/>
    </source>
</evidence>
<dbReference type="PANTHER" id="PTHR24148">
    <property type="entry name" value="ANKYRIN REPEAT DOMAIN-CONTAINING PROTEIN 39 HOMOLOG-RELATED"/>
    <property type="match status" value="1"/>
</dbReference>
<organism evidence="1 2">
    <name type="scientific">Rhynchosporium secalis</name>
    <name type="common">Barley scald fungus</name>
    <dbReference type="NCBI Taxonomy" id="38038"/>
    <lineage>
        <taxon>Eukaryota</taxon>
        <taxon>Fungi</taxon>
        <taxon>Dikarya</taxon>
        <taxon>Ascomycota</taxon>
        <taxon>Pezizomycotina</taxon>
        <taxon>Leotiomycetes</taxon>
        <taxon>Helotiales</taxon>
        <taxon>Ploettnerulaceae</taxon>
        <taxon>Rhynchosporium</taxon>
    </lineage>
</organism>
<dbReference type="PANTHER" id="PTHR24148:SF64">
    <property type="entry name" value="HETEROKARYON INCOMPATIBILITY DOMAIN-CONTAINING PROTEIN"/>
    <property type="match status" value="1"/>
</dbReference>
<reference evidence="2" key="1">
    <citation type="submission" date="2016-03" db="EMBL/GenBank/DDBJ databases">
        <authorList>
            <person name="Guldener U."/>
        </authorList>
    </citation>
    <scope>NUCLEOTIDE SEQUENCE [LARGE SCALE GENOMIC DNA]</scope>
</reference>